<dbReference type="AlphaFoldDB" id="A0A9X3N583"/>
<dbReference type="InterPro" id="IPR001926">
    <property type="entry name" value="TrpB-like_PALP"/>
</dbReference>
<dbReference type="EMBL" id="JAPDDP010000001">
    <property type="protein sequence ID" value="MDA0178695.1"/>
    <property type="molecule type" value="Genomic_DNA"/>
</dbReference>
<dbReference type="GO" id="GO:1901605">
    <property type="term" value="P:alpha-amino acid metabolic process"/>
    <property type="evidence" value="ECO:0007669"/>
    <property type="project" value="UniProtKB-ARBA"/>
</dbReference>
<dbReference type="Pfam" id="PF00291">
    <property type="entry name" value="PALP"/>
    <property type="match status" value="1"/>
</dbReference>
<protein>
    <submittedName>
        <fullName evidence="4">Pyridoxal-phosphate dependent enzyme</fullName>
    </submittedName>
</protein>
<keyword evidence="2" id="KW-0663">Pyridoxal phosphate</keyword>
<evidence type="ECO:0000313" key="5">
    <source>
        <dbReference type="Proteomes" id="UP001147653"/>
    </source>
</evidence>
<reference evidence="4" key="1">
    <citation type="submission" date="2022-10" db="EMBL/GenBank/DDBJ databases">
        <title>The WGS of Solirubrobacter phytolaccae KCTC 29190.</title>
        <authorList>
            <person name="Jiang Z."/>
        </authorList>
    </citation>
    <scope>NUCLEOTIDE SEQUENCE</scope>
    <source>
        <strain evidence="4">KCTC 29190</strain>
    </source>
</reference>
<dbReference type="PANTHER" id="PTHR42937">
    <property type="match status" value="1"/>
</dbReference>
<evidence type="ECO:0000256" key="2">
    <source>
        <dbReference type="ARBA" id="ARBA00022898"/>
    </source>
</evidence>
<evidence type="ECO:0000256" key="1">
    <source>
        <dbReference type="ARBA" id="ARBA00001933"/>
    </source>
</evidence>
<feature type="domain" description="Tryptophan synthase beta chain-like PALP" evidence="3">
    <location>
        <begin position="27"/>
        <end position="309"/>
    </location>
</feature>
<evidence type="ECO:0000259" key="3">
    <source>
        <dbReference type="Pfam" id="PF00291"/>
    </source>
</evidence>
<proteinExistence type="predicted"/>
<evidence type="ECO:0000313" key="4">
    <source>
        <dbReference type="EMBL" id="MDA0178695.1"/>
    </source>
</evidence>
<dbReference type="RefSeq" id="WP_270022951.1">
    <property type="nucleotide sequence ID" value="NZ_JAPDDP010000001.1"/>
</dbReference>
<comment type="cofactor">
    <cofactor evidence="1">
        <name>pyridoxal 5'-phosphate</name>
        <dbReference type="ChEBI" id="CHEBI:597326"/>
    </cofactor>
</comment>
<gene>
    <name evidence="4" type="ORF">OJ997_00185</name>
</gene>
<dbReference type="Proteomes" id="UP001147653">
    <property type="component" value="Unassembled WGS sequence"/>
</dbReference>
<dbReference type="PANTHER" id="PTHR42937:SF1">
    <property type="entry name" value="DIAMINOPROPIONATE AMMONIA-LYASE"/>
    <property type="match status" value="1"/>
</dbReference>
<name>A0A9X3N583_9ACTN</name>
<accession>A0A9X3N583</accession>
<sequence>MLNPAYSPGDVPPPSADALAFHRSLPGYAPTPVHDLGGGVFVKDESNRFGLPAFKVLGVSWAVERALREDPGIERLVAASAGNHGRAVAHVAARRGLRARVFLPARSVAARREAIASEGADVVVVDGTYEDAVRLAAAEGEQPGAFELADVGSAGPARWVIDGYATLFAELEGRFDTLLVPVGVGSLGAAAARYGAATGTAVIAVEPDVAACLTASLAAGVPTVVDTPGTAMAGLDCAEVSEAAWPTLRAGVIGTVTVSDAQVVDAMRALAARGLTIGQSGAAPFAALSALDGELRAAVSLDRVLLVATEGPTDPEGYRAAVSNA</sequence>
<comment type="caution">
    <text evidence="4">The sequence shown here is derived from an EMBL/GenBank/DDBJ whole genome shotgun (WGS) entry which is preliminary data.</text>
</comment>
<dbReference type="Gene3D" id="3.40.50.1100">
    <property type="match status" value="2"/>
</dbReference>
<dbReference type="InterPro" id="IPR036052">
    <property type="entry name" value="TrpB-like_PALP_sf"/>
</dbReference>
<organism evidence="4 5">
    <name type="scientific">Solirubrobacter phytolaccae</name>
    <dbReference type="NCBI Taxonomy" id="1404360"/>
    <lineage>
        <taxon>Bacteria</taxon>
        <taxon>Bacillati</taxon>
        <taxon>Actinomycetota</taxon>
        <taxon>Thermoleophilia</taxon>
        <taxon>Solirubrobacterales</taxon>
        <taxon>Solirubrobacteraceae</taxon>
        <taxon>Solirubrobacter</taxon>
    </lineage>
</organism>
<keyword evidence="5" id="KW-1185">Reference proteome</keyword>
<dbReference type="SUPFAM" id="SSF53686">
    <property type="entry name" value="Tryptophan synthase beta subunit-like PLP-dependent enzymes"/>
    <property type="match status" value="1"/>
</dbReference>